<keyword evidence="3" id="KW-1185">Reference proteome</keyword>
<comment type="caution">
    <text evidence="2">The sequence shown here is derived from an EMBL/GenBank/DDBJ whole genome shotgun (WGS) entry which is preliminary data.</text>
</comment>
<proteinExistence type="inferred from homology"/>
<reference evidence="2" key="1">
    <citation type="submission" date="2020-06" db="EMBL/GenBank/DDBJ databases">
        <title>Draft genome of Bugula neritina, a colonial animal packing powerful symbionts and potential medicines.</title>
        <authorList>
            <person name="Rayko M."/>
        </authorList>
    </citation>
    <scope>NUCLEOTIDE SEQUENCE [LARGE SCALE GENOMIC DNA]</scope>
    <source>
        <strain evidence="2">Kwan_BN1</strain>
    </source>
</reference>
<dbReference type="OrthoDB" id="565118at2759"/>
<dbReference type="Pfam" id="PF10266">
    <property type="entry name" value="Strumpellin"/>
    <property type="match status" value="1"/>
</dbReference>
<comment type="similarity">
    <text evidence="1">Belongs to the strumpellin family.</text>
</comment>
<evidence type="ECO:0000313" key="3">
    <source>
        <dbReference type="Proteomes" id="UP000593567"/>
    </source>
</evidence>
<name>A0A7J7K0P9_BUGNE</name>
<dbReference type="GO" id="GO:0030041">
    <property type="term" value="P:actin filament polymerization"/>
    <property type="evidence" value="ECO:0007669"/>
    <property type="project" value="TreeGrafter"/>
</dbReference>
<dbReference type="EMBL" id="VXIV02001570">
    <property type="protein sequence ID" value="KAF6031773.1"/>
    <property type="molecule type" value="Genomic_DNA"/>
</dbReference>
<dbReference type="InterPro" id="IPR019393">
    <property type="entry name" value="WASH_strumpellin"/>
</dbReference>
<protein>
    <submittedName>
        <fullName evidence="2">KIAA0196</fullName>
    </submittedName>
</protein>
<evidence type="ECO:0000256" key="1">
    <source>
        <dbReference type="ARBA" id="ARBA00006224"/>
    </source>
</evidence>
<dbReference type="GO" id="GO:0007032">
    <property type="term" value="P:endosome organization"/>
    <property type="evidence" value="ECO:0007669"/>
    <property type="project" value="TreeGrafter"/>
</dbReference>
<dbReference type="PANTHER" id="PTHR15691">
    <property type="entry name" value="WASH COMPLEX SUBUNIT 5"/>
    <property type="match status" value="1"/>
</dbReference>
<dbReference type="AlphaFoldDB" id="A0A7J7K0P9"/>
<organism evidence="2 3">
    <name type="scientific">Bugula neritina</name>
    <name type="common">Brown bryozoan</name>
    <name type="synonym">Sertularia neritina</name>
    <dbReference type="NCBI Taxonomy" id="10212"/>
    <lineage>
        <taxon>Eukaryota</taxon>
        <taxon>Metazoa</taxon>
        <taxon>Spiralia</taxon>
        <taxon>Lophotrochozoa</taxon>
        <taxon>Bryozoa</taxon>
        <taxon>Gymnolaemata</taxon>
        <taxon>Cheilostomatida</taxon>
        <taxon>Flustrina</taxon>
        <taxon>Buguloidea</taxon>
        <taxon>Bugulidae</taxon>
        <taxon>Bugula</taxon>
    </lineage>
</organism>
<accession>A0A7J7K0P9</accession>
<gene>
    <name evidence="2" type="ORF">EB796_009930</name>
</gene>
<dbReference type="Proteomes" id="UP000593567">
    <property type="component" value="Unassembled WGS sequence"/>
</dbReference>
<dbReference type="GO" id="GO:0051125">
    <property type="term" value="P:regulation of actin nucleation"/>
    <property type="evidence" value="ECO:0007669"/>
    <property type="project" value="TreeGrafter"/>
</dbReference>
<dbReference type="GO" id="GO:0140285">
    <property type="term" value="P:endosome fission"/>
    <property type="evidence" value="ECO:0007669"/>
    <property type="project" value="TreeGrafter"/>
</dbReference>
<sequence length="100" mass="11468">MSKRMTDGLDGAPFVIGCLTVLKQFNSTLTDTFFQLLAQYIKTLSLEGSANQKMQDFPADAVCGMLFLEEFIYHGRIRRKVIEAHIPTFIFDQYREVLAR</sequence>
<dbReference type="GO" id="GO:0071203">
    <property type="term" value="C:WASH complex"/>
    <property type="evidence" value="ECO:0007669"/>
    <property type="project" value="InterPro"/>
</dbReference>
<dbReference type="GO" id="GO:0005768">
    <property type="term" value="C:endosome"/>
    <property type="evidence" value="ECO:0007669"/>
    <property type="project" value="TreeGrafter"/>
</dbReference>
<evidence type="ECO:0000313" key="2">
    <source>
        <dbReference type="EMBL" id="KAF6031773.1"/>
    </source>
</evidence>
<dbReference type="PANTHER" id="PTHR15691:SF6">
    <property type="entry name" value="WASH COMPLEX SUBUNIT 5"/>
    <property type="match status" value="1"/>
</dbReference>